<sequence length="112" mass="10965" precursor="true">MVEPLSVNTDGVRSLSDIHSTVAAALGALTAAAPGAAGVASTHGTVAAAVGTALTSALGSRRGTMATTRASGDTIAELLHQAALAYERGDRRGAEAITAEAQEAAPTRPAAD</sequence>
<dbReference type="HOGENOM" id="CLU_2143068_0_0_11"/>
<dbReference type="PATRIC" id="fig|710421.3.peg.3913"/>
<gene>
    <name evidence="1" type="ordered locus">Mycch_3917</name>
</gene>
<protein>
    <recommendedName>
        <fullName evidence="3">ESX-1 secretion-associated protein</fullName>
    </recommendedName>
</protein>
<dbReference type="GO" id="GO:0009306">
    <property type="term" value="P:protein secretion"/>
    <property type="evidence" value="ECO:0007669"/>
    <property type="project" value="InterPro"/>
</dbReference>
<evidence type="ECO:0000313" key="1">
    <source>
        <dbReference type="EMBL" id="AFM18642.1"/>
    </source>
</evidence>
<dbReference type="STRING" id="710421.Mycch_3917"/>
<name>I4BMY5_MYCCN</name>
<evidence type="ECO:0008006" key="3">
    <source>
        <dbReference type="Google" id="ProtNLM"/>
    </source>
</evidence>
<dbReference type="InterPro" id="IPR022536">
    <property type="entry name" value="EspC"/>
</dbReference>
<accession>I4BMY5</accession>
<dbReference type="KEGG" id="mcb:Mycch_3917"/>
<reference evidence="1 2" key="1">
    <citation type="submission" date="2012-06" db="EMBL/GenBank/DDBJ databases">
        <title>Complete sequence of chromosome of Mycobacterium chubuense NBB4.</title>
        <authorList>
            <consortium name="US DOE Joint Genome Institute"/>
            <person name="Lucas S."/>
            <person name="Han J."/>
            <person name="Lapidus A."/>
            <person name="Cheng J.-F."/>
            <person name="Goodwin L."/>
            <person name="Pitluck S."/>
            <person name="Peters L."/>
            <person name="Mikhailova N."/>
            <person name="Teshima H."/>
            <person name="Detter J.C."/>
            <person name="Han C."/>
            <person name="Tapia R."/>
            <person name="Land M."/>
            <person name="Hauser L."/>
            <person name="Kyrpides N."/>
            <person name="Ivanova N."/>
            <person name="Pagani I."/>
            <person name="Mattes T."/>
            <person name="Holmes A."/>
            <person name="Rutledge P."/>
            <person name="Paulsen I."/>
            <person name="Coleman N."/>
            <person name="Woyke T."/>
        </authorList>
    </citation>
    <scope>NUCLEOTIDE SEQUENCE [LARGE SCALE GENOMIC DNA]</scope>
    <source>
        <strain evidence="1 2">NBB4</strain>
    </source>
</reference>
<evidence type="ECO:0000313" key="2">
    <source>
        <dbReference type="Proteomes" id="UP000006057"/>
    </source>
</evidence>
<dbReference type="RefSeq" id="WP_014817115.1">
    <property type="nucleotide sequence ID" value="NC_018027.1"/>
</dbReference>
<dbReference type="AlphaFoldDB" id="I4BMY5"/>
<dbReference type="Proteomes" id="UP000006057">
    <property type="component" value="Chromosome"/>
</dbReference>
<keyword evidence="2" id="KW-1185">Reference proteome</keyword>
<dbReference type="EMBL" id="CP003053">
    <property type="protein sequence ID" value="AFM18642.1"/>
    <property type="molecule type" value="Genomic_DNA"/>
</dbReference>
<dbReference type="Pfam" id="PF10824">
    <property type="entry name" value="T7SS_ESX_EspC"/>
    <property type="match status" value="1"/>
</dbReference>
<organism evidence="1 2">
    <name type="scientific">Mycolicibacterium chubuense (strain NBB4)</name>
    <name type="common">Mycobacterium chubuense</name>
    <dbReference type="NCBI Taxonomy" id="710421"/>
    <lineage>
        <taxon>Bacteria</taxon>
        <taxon>Bacillati</taxon>
        <taxon>Actinomycetota</taxon>
        <taxon>Actinomycetes</taxon>
        <taxon>Mycobacteriales</taxon>
        <taxon>Mycobacteriaceae</taxon>
        <taxon>Mycolicibacterium</taxon>
    </lineage>
</organism>
<dbReference type="OrthoDB" id="4640843at2"/>
<proteinExistence type="predicted"/>